<sequence length="57" mass="6075">MGLLDDAKNALNNDKGEETSDSAIDKAKEFGSEKTGGKYDDKLDKAGDAVDRQVGNE</sequence>
<evidence type="ECO:0008006" key="4">
    <source>
        <dbReference type="Google" id="ProtNLM"/>
    </source>
</evidence>
<gene>
    <name evidence="2" type="ORF">FHX74_001367</name>
</gene>
<dbReference type="RefSeq" id="WP_182559331.1">
    <property type="nucleotide sequence ID" value="NZ_JACGWT010000002.1"/>
</dbReference>
<reference evidence="2 3" key="1">
    <citation type="submission" date="2020-07" db="EMBL/GenBank/DDBJ databases">
        <title>Sequencing the genomes of 1000 actinobacteria strains.</title>
        <authorList>
            <person name="Klenk H.-P."/>
        </authorList>
    </citation>
    <scope>NUCLEOTIDE SEQUENCE [LARGE SCALE GENOMIC DNA]</scope>
    <source>
        <strain evidence="2 3">DSM 100723</strain>
    </source>
</reference>
<evidence type="ECO:0000313" key="3">
    <source>
        <dbReference type="Proteomes" id="UP000523079"/>
    </source>
</evidence>
<dbReference type="Proteomes" id="UP000523079">
    <property type="component" value="Unassembled WGS sequence"/>
</dbReference>
<feature type="compositionally biased region" description="Basic and acidic residues" evidence="1">
    <location>
        <begin position="1"/>
        <end position="51"/>
    </location>
</feature>
<evidence type="ECO:0000313" key="2">
    <source>
        <dbReference type="EMBL" id="MBA8793762.1"/>
    </source>
</evidence>
<accession>A0A7W3IR84</accession>
<evidence type="ECO:0000256" key="1">
    <source>
        <dbReference type="SAM" id="MobiDB-lite"/>
    </source>
</evidence>
<dbReference type="AlphaFoldDB" id="A0A7W3IR84"/>
<name>A0A7W3IR84_9ACTN</name>
<organism evidence="2 3">
    <name type="scientific">Microlunatus kandeliicorticis</name>
    <dbReference type="NCBI Taxonomy" id="1759536"/>
    <lineage>
        <taxon>Bacteria</taxon>
        <taxon>Bacillati</taxon>
        <taxon>Actinomycetota</taxon>
        <taxon>Actinomycetes</taxon>
        <taxon>Propionibacteriales</taxon>
        <taxon>Propionibacteriaceae</taxon>
        <taxon>Microlunatus</taxon>
    </lineage>
</organism>
<comment type="caution">
    <text evidence="2">The sequence shown here is derived from an EMBL/GenBank/DDBJ whole genome shotgun (WGS) entry which is preliminary data.</text>
</comment>
<dbReference type="InterPro" id="IPR028037">
    <property type="entry name" value="Antitoxin_Rv0909/MT0933"/>
</dbReference>
<feature type="region of interest" description="Disordered" evidence="1">
    <location>
        <begin position="1"/>
        <end position="57"/>
    </location>
</feature>
<dbReference type="EMBL" id="JACGWT010000002">
    <property type="protein sequence ID" value="MBA8793762.1"/>
    <property type="molecule type" value="Genomic_DNA"/>
</dbReference>
<protein>
    <recommendedName>
        <fullName evidence="4">MT0933-like antitoxin protein</fullName>
    </recommendedName>
</protein>
<dbReference type="Pfam" id="PF14013">
    <property type="entry name" value="MT0933_antitox"/>
    <property type="match status" value="1"/>
</dbReference>
<proteinExistence type="predicted"/>
<keyword evidence="3" id="KW-1185">Reference proteome</keyword>